<dbReference type="InterPro" id="IPR002347">
    <property type="entry name" value="SDR_fam"/>
</dbReference>
<dbReference type="Gene3D" id="3.40.50.720">
    <property type="entry name" value="NAD(P)-binding Rossmann-like Domain"/>
    <property type="match status" value="1"/>
</dbReference>
<keyword evidence="2" id="KW-0560">Oxidoreductase</keyword>
<dbReference type="PROSITE" id="PS00061">
    <property type="entry name" value="ADH_SHORT"/>
    <property type="match status" value="1"/>
</dbReference>
<dbReference type="EMBL" id="NOXS01000022">
    <property type="protein sequence ID" value="OYQ21429.1"/>
    <property type="molecule type" value="Genomic_DNA"/>
</dbReference>
<dbReference type="GO" id="GO:0016020">
    <property type="term" value="C:membrane"/>
    <property type="evidence" value="ECO:0007669"/>
    <property type="project" value="TreeGrafter"/>
</dbReference>
<accession>A0A255XWQ7</accession>
<dbReference type="PRINTS" id="PR00081">
    <property type="entry name" value="GDHRDH"/>
</dbReference>
<dbReference type="RefSeq" id="WP_094407220.1">
    <property type="nucleotide sequence ID" value="NZ_BMJZ01000007.1"/>
</dbReference>
<dbReference type="PRINTS" id="PR00080">
    <property type="entry name" value="SDRFAMILY"/>
</dbReference>
<organism evidence="4 5">
    <name type="scientific">Elstera cyanobacteriorum</name>
    <dbReference type="NCBI Taxonomy" id="2022747"/>
    <lineage>
        <taxon>Bacteria</taxon>
        <taxon>Pseudomonadati</taxon>
        <taxon>Pseudomonadota</taxon>
        <taxon>Alphaproteobacteria</taxon>
        <taxon>Rhodospirillales</taxon>
        <taxon>Rhodospirillaceae</taxon>
        <taxon>Elstera</taxon>
    </lineage>
</organism>
<dbReference type="Pfam" id="PF00106">
    <property type="entry name" value="adh_short"/>
    <property type="match status" value="1"/>
</dbReference>
<dbReference type="SUPFAM" id="SSF51735">
    <property type="entry name" value="NAD(P)-binding Rossmann-fold domains"/>
    <property type="match status" value="1"/>
</dbReference>
<dbReference type="GO" id="GO:0016491">
    <property type="term" value="F:oxidoreductase activity"/>
    <property type="evidence" value="ECO:0007669"/>
    <property type="project" value="UniProtKB-KW"/>
</dbReference>
<evidence type="ECO:0000256" key="1">
    <source>
        <dbReference type="ARBA" id="ARBA00006484"/>
    </source>
</evidence>
<dbReference type="Proteomes" id="UP000216361">
    <property type="component" value="Unassembled WGS sequence"/>
</dbReference>
<dbReference type="PANTHER" id="PTHR44196">
    <property type="entry name" value="DEHYDROGENASE/REDUCTASE SDR FAMILY MEMBER 7B"/>
    <property type="match status" value="1"/>
</dbReference>
<dbReference type="OrthoDB" id="335726at2"/>
<comment type="caution">
    <text evidence="4">The sequence shown here is derived from an EMBL/GenBank/DDBJ whole genome shotgun (WGS) entry which is preliminary data.</text>
</comment>
<dbReference type="AlphaFoldDB" id="A0A255XWQ7"/>
<proteinExistence type="inferred from homology"/>
<comment type="similarity">
    <text evidence="1 3">Belongs to the short-chain dehydrogenases/reductases (SDR) family.</text>
</comment>
<gene>
    <name evidence="4" type="ORF">CHR90_02030</name>
</gene>
<sequence>MTHLWITGASQGIGRAVALAAAARGWTVSATARSAAGLENLAAESGGRIQAFPGDITDRAGLAAVVAAIEAQRGPIDIAVLNAGTHEPTDGAAFDAAVYDHLIKVNLTGTVNSLAAVLPGFTQRRAGRVALVSSVAAYRGLPKAGAYCASKAAVTALAESLRFDLAAVGVTVQVVHPGFVRTPLTDRNRFAMPSLIEPDEAAAHILAGLTSSRFEIAFPRGFISMLKLLRLLPYRLYFPLVARRTGVSSGFE</sequence>
<dbReference type="PANTHER" id="PTHR44196:SF1">
    <property type="entry name" value="DEHYDROGENASE_REDUCTASE SDR FAMILY MEMBER 7B"/>
    <property type="match status" value="1"/>
</dbReference>
<reference evidence="4 5" key="1">
    <citation type="submission" date="2017-07" db="EMBL/GenBank/DDBJ databases">
        <title>Elstera cyanobacteriorum sp. nov., a novel bacterium isolated from cyanobacterial aggregates in a eutrophic lake.</title>
        <authorList>
            <person name="Cai H."/>
        </authorList>
    </citation>
    <scope>NUCLEOTIDE SEQUENCE [LARGE SCALE GENOMIC DNA]</scope>
    <source>
        <strain evidence="4 5">TH019</strain>
    </source>
</reference>
<evidence type="ECO:0000313" key="4">
    <source>
        <dbReference type="EMBL" id="OYQ21429.1"/>
    </source>
</evidence>
<dbReference type="InterPro" id="IPR036291">
    <property type="entry name" value="NAD(P)-bd_dom_sf"/>
</dbReference>
<protein>
    <submittedName>
        <fullName evidence="4">Oxidoreductase</fullName>
    </submittedName>
</protein>
<evidence type="ECO:0000313" key="5">
    <source>
        <dbReference type="Proteomes" id="UP000216361"/>
    </source>
</evidence>
<dbReference type="InterPro" id="IPR020904">
    <property type="entry name" value="Sc_DH/Rdtase_CS"/>
</dbReference>
<evidence type="ECO:0000256" key="2">
    <source>
        <dbReference type="ARBA" id="ARBA00023002"/>
    </source>
</evidence>
<keyword evidence="5" id="KW-1185">Reference proteome</keyword>
<evidence type="ECO:0000256" key="3">
    <source>
        <dbReference type="RuleBase" id="RU000363"/>
    </source>
</evidence>
<name>A0A255XWQ7_9PROT</name>